<dbReference type="Proteomes" id="UP000724874">
    <property type="component" value="Unassembled WGS sequence"/>
</dbReference>
<keyword evidence="3" id="KW-1185">Reference proteome</keyword>
<keyword evidence="1" id="KW-1133">Transmembrane helix</keyword>
<evidence type="ECO:0000313" key="3">
    <source>
        <dbReference type="Proteomes" id="UP000724874"/>
    </source>
</evidence>
<name>A0A9P5TKS4_GYMJU</name>
<reference evidence="2" key="1">
    <citation type="submission" date="2020-11" db="EMBL/GenBank/DDBJ databases">
        <authorList>
            <consortium name="DOE Joint Genome Institute"/>
            <person name="Ahrendt S."/>
            <person name="Riley R."/>
            <person name="Andreopoulos W."/>
            <person name="LaButti K."/>
            <person name="Pangilinan J."/>
            <person name="Ruiz-duenas F.J."/>
            <person name="Barrasa J.M."/>
            <person name="Sanchez-Garcia M."/>
            <person name="Camarero S."/>
            <person name="Miyauchi S."/>
            <person name="Serrano A."/>
            <person name="Linde D."/>
            <person name="Babiker R."/>
            <person name="Drula E."/>
            <person name="Ayuso-Fernandez I."/>
            <person name="Pacheco R."/>
            <person name="Padilla G."/>
            <person name="Ferreira P."/>
            <person name="Barriuso J."/>
            <person name="Kellner H."/>
            <person name="Castanera R."/>
            <person name="Alfaro M."/>
            <person name="Ramirez L."/>
            <person name="Pisabarro A.G."/>
            <person name="Kuo A."/>
            <person name="Tritt A."/>
            <person name="Lipzen A."/>
            <person name="He G."/>
            <person name="Yan M."/>
            <person name="Ng V."/>
            <person name="Cullen D."/>
            <person name="Martin F."/>
            <person name="Rosso M.-N."/>
            <person name="Henrissat B."/>
            <person name="Hibbett D."/>
            <person name="Martinez A.T."/>
            <person name="Grigoriev I.V."/>
        </authorList>
    </citation>
    <scope>NUCLEOTIDE SEQUENCE</scope>
    <source>
        <strain evidence="2">AH 44721</strain>
    </source>
</reference>
<gene>
    <name evidence="2" type="ORF">CPB84DRAFT_1417628</name>
</gene>
<sequence>MQIQWSYWAARCERRASISIMCQSVTVLFWFMAQAETFAFLLSSACSSKTRLKDVNFESFCTFDIGLNGGKSRYSQVLVYRLFL</sequence>
<dbReference type="EMBL" id="JADNYJ010000078">
    <property type="protein sequence ID" value="KAF8889757.1"/>
    <property type="molecule type" value="Genomic_DNA"/>
</dbReference>
<organism evidence="2 3">
    <name type="scientific">Gymnopilus junonius</name>
    <name type="common">Spectacular rustgill mushroom</name>
    <name type="synonym">Gymnopilus spectabilis subsp. junonius</name>
    <dbReference type="NCBI Taxonomy" id="109634"/>
    <lineage>
        <taxon>Eukaryota</taxon>
        <taxon>Fungi</taxon>
        <taxon>Dikarya</taxon>
        <taxon>Basidiomycota</taxon>
        <taxon>Agaricomycotina</taxon>
        <taxon>Agaricomycetes</taxon>
        <taxon>Agaricomycetidae</taxon>
        <taxon>Agaricales</taxon>
        <taxon>Agaricineae</taxon>
        <taxon>Hymenogastraceae</taxon>
        <taxon>Gymnopilus</taxon>
    </lineage>
</organism>
<protein>
    <submittedName>
        <fullName evidence="2">Uncharacterized protein</fullName>
    </submittedName>
</protein>
<accession>A0A9P5TKS4</accession>
<feature type="transmembrane region" description="Helical" evidence="1">
    <location>
        <begin position="20"/>
        <end position="42"/>
    </location>
</feature>
<evidence type="ECO:0000256" key="1">
    <source>
        <dbReference type="SAM" id="Phobius"/>
    </source>
</evidence>
<dbReference type="AlphaFoldDB" id="A0A9P5TKS4"/>
<proteinExistence type="predicted"/>
<comment type="caution">
    <text evidence="2">The sequence shown here is derived from an EMBL/GenBank/DDBJ whole genome shotgun (WGS) entry which is preliminary data.</text>
</comment>
<evidence type="ECO:0000313" key="2">
    <source>
        <dbReference type="EMBL" id="KAF8889757.1"/>
    </source>
</evidence>
<keyword evidence="1" id="KW-0812">Transmembrane</keyword>
<keyword evidence="1" id="KW-0472">Membrane</keyword>